<keyword evidence="5" id="KW-0067">ATP-binding</keyword>
<dbReference type="GO" id="GO:0009824">
    <property type="term" value="F:AMP dimethylallyltransferase activity"/>
    <property type="evidence" value="ECO:0007669"/>
    <property type="project" value="UniProtKB-ARBA"/>
</dbReference>
<dbReference type="Pfam" id="PF01715">
    <property type="entry name" value="IPPT"/>
    <property type="match status" value="2"/>
</dbReference>
<evidence type="ECO:0000256" key="3">
    <source>
        <dbReference type="ARBA" id="ARBA00022712"/>
    </source>
</evidence>
<dbReference type="Gene3D" id="3.40.50.300">
    <property type="entry name" value="P-loop containing nucleotide triphosphate hydrolases"/>
    <property type="match status" value="1"/>
</dbReference>
<dbReference type="GO" id="GO:0005739">
    <property type="term" value="C:mitochondrion"/>
    <property type="evidence" value="ECO:0007669"/>
    <property type="project" value="TreeGrafter"/>
</dbReference>
<dbReference type="SUPFAM" id="SSF52540">
    <property type="entry name" value="P-loop containing nucleoside triphosphate hydrolases"/>
    <property type="match status" value="1"/>
</dbReference>
<protein>
    <recommendedName>
        <fullName evidence="10">adenylate dimethylallyltransferase (ADP/ATP-dependent)</fullName>
        <ecNumber evidence="10">2.5.1.112</ecNumber>
    </recommendedName>
</protein>
<organism evidence="11 12">
    <name type="scientific">Apostasia shenzhenica</name>
    <dbReference type="NCBI Taxonomy" id="1088818"/>
    <lineage>
        <taxon>Eukaryota</taxon>
        <taxon>Viridiplantae</taxon>
        <taxon>Streptophyta</taxon>
        <taxon>Embryophyta</taxon>
        <taxon>Tracheophyta</taxon>
        <taxon>Spermatophyta</taxon>
        <taxon>Magnoliopsida</taxon>
        <taxon>Liliopsida</taxon>
        <taxon>Asparagales</taxon>
        <taxon>Orchidaceae</taxon>
        <taxon>Apostasioideae</taxon>
        <taxon>Apostasia</taxon>
    </lineage>
</organism>
<dbReference type="PANTHER" id="PTHR11088:SF74">
    <property type="entry name" value="ADENYLATE ISOPENTENYLTRANSFERASE 5, CHLOROPLASTIC"/>
    <property type="match status" value="1"/>
</dbReference>
<sequence>MASLLCLNKAILLPREPLVTFRRDQPLSGLSSDNPFFSLFPIQTLNTAKPTVVFVLGSSGTGKSKLAISLALRFGGEIINSDKMQVYDGLTVITNKVTPEECAGVPHHLLGGIHQSEDYTAVDFRRQATAVADEIISFGRLPIIAGGSNSYVKELVVGDNGAFSRRYDCCFIWVDVDRPVLHEFVAERVDKMVEQGLVAEARSLFDPAADYSRGIWRSIGVPEMDRYFRREPTAGEAEKAKMLEEAFAEIKANTCKLTCAQREKIRRFESLDGWRLHRADATAAVLRRNETAAGRVWEETVVAPSIEIVRRFVGGDHGLVDRCCGCAGPGDAAVAAAVGTTN</sequence>
<dbReference type="OrthoDB" id="775260at2759"/>
<dbReference type="InterPro" id="IPR039657">
    <property type="entry name" value="Dimethylallyltransferase"/>
</dbReference>
<evidence type="ECO:0000256" key="8">
    <source>
        <dbReference type="ARBA" id="ARBA00052386"/>
    </source>
</evidence>
<dbReference type="GO" id="GO:0009691">
    <property type="term" value="P:cytokinin biosynthetic process"/>
    <property type="evidence" value="ECO:0007669"/>
    <property type="project" value="UniProtKB-KW"/>
</dbReference>
<evidence type="ECO:0000256" key="4">
    <source>
        <dbReference type="ARBA" id="ARBA00022741"/>
    </source>
</evidence>
<evidence type="ECO:0000256" key="10">
    <source>
        <dbReference type="ARBA" id="ARBA00066838"/>
    </source>
</evidence>
<dbReference type="STRING" id="1088818.A0A2I0B3A3"/>
<dbReference type="GO" id="GO:0052381">
    <property type="term" value="F:tRNA dimethylallyltransferase activity"/>
    <property type="evidence" value="ECO:0007669"/>
    <property type="project" value="TreeGrafter"/>
</dbReference>
<evidence type="ECO:0000256" key="2">
    <source>
        <dbReference type="ARBA" id="ARBA00022679"/>
    </source>
</evidence>
<keyword evidence="6" id="KW-0809">Transit peptide</keyword>
<accession>A0A2I0B3A3</accession>
<gene>
    <name evidence="11" type="primary">IPT5</name>
    <name evidence="11" type="ORF">AXF42_Ash016070</name>
</gene>
<evidence type="ECO:0000313" key="12">
    <source>
        <dbReference type="Proteomes" id="UP000236161"/>
    </source>
</evidence>
<keyword evidence="4" id="KW-0547">Nucleotide-binding</keyword>
<comment type="catalytic activity">
    <reaction evidence="7">
        <text>dimethylallyl diphosphate + ATP = N(6)-(dimethylallyl)adenosine 5'-triphosphate + diphosphate</text>
        <dbReference type="Rhea" id="RHEA:36331"/>
        <dbReference type="ChEBI" id="CHEBI:30616"/>
        <dbReference type="ChEBI" id="CHEBI:33019"/>
        <dbReference type="ChEBI" id="CHEBI:57623"/>
        <dbReference type="ChEBI" id="CHEBI:73532"/>
        <dbReference type="EC" id="2.5.1.112"/>
    </reaction>
</comment>
<keyword evidence="12" id="KW-1185">Reference proteome</keyword>
<evidence type="ECO:0000256" key="7">
    <source>
        <dbReference type="ARBA" id="ARBA00051744"/>
    </source>
</evidence>
<dbReference type="AlphaFoldDB" id="A0A2I0B3A3"/>
<comment type="function">
    <text evidence="9">Involved in cytokinin biosynthesis. Catalyzes the transfer of an isopentenyl group from dimethylallyl diphosphate (DMAPP) to ATP and ADP.</text>
</comment>
<evidence type="ECO:0000256" key="9">
    <source>
        <dbReference type="ARBA" id="ARBA00055191"/>
    </source>
</evidence>
<proteinExistence type="inferred from homology"/>
<dbReference type="GO" id="GO:0052622">
    <property type="term" value="F:ATP/ADP dimethylallyltransferase activity"/>
    <property type="evidence" value="ECO:0007669"/>
    <property type="project" value="UniProtKB-EC"/>
</dbReference>
<comment type="similarity">
    <text evidence="1">Belongs to the IPP transferase family.</text>
</comment>
<keyword evidence="2 11" id="KW-0808">Transferase</keyword>
<dbReference type="Proteomes" id="UP000236161">
    <property type="component" value="Unassembled WGS sequence"/>
</dbReference>
<dbReference type="InterPro" id="IPR027417">
    <property type="entry name" value="P-loop_NTPase"/>
</dbReference>
<evidence type="ECO:0000256" key="6">
    <source>
        <dbReference type="ARBA" id="ARBA00022946"/>
    </source>
</evidence>
<dbReference type="EMBL" id="KZ451918">
    <property type="protein sequence ID" value="PKA62278.1"/>
    <property type="molecule type" value="Genomic_DNA"/>
</dbReference>
<evidence type="ECO:0000313" key="11">
    <source>
        <dbReference type="EMBL" id="PKA62278.1"/>
    </source>
</evidence>
<keyword evidence="3" id="KW-0203">Cytokinin biosynthesis</keyword>
<dbReference type="GO" id="GO:0005524">
    <property type="term" value="F:ATP binding"/>
    <property type="evidence" value="ECO:0007669"/>
    <property type="project" value="UniProtKB-KW"/>
</dbReference>
<comment type="catalytic activity">
    <reaction evidence="8">
        <text>dimethylallyl diphosphate + ADP = N(6)-(dimethylallyl)adenosine 5'-diphosphate + diphosphate</text>
        <dbReference type="Rhea" id="RHEA:36327"/>
        <dbReference type="ChEBI" id="CHEBI:33019"/>
        <dbReference type="ChEBI" id="CHEBI:57623"/>
        <dbReference type="ChEBI" id="CHEBI:73533"/>
        <dbReference type="ChEBI" id="CHEBI:456216"/>
        <dbReference type="EC" id="2.5.1.112"/>
    </reaction>
</comment>
<dbReference type="PANTHER" id="PTHR11088">
    <property type="entry name" value="TRNA DIMETHYLALLYLTRANSFERASE"/>
    <property type="match status" value="1"/>
</dbReference>
<dbReference type="FunFam" id="1.10.287.890:FF:000002">
    <property type="entry name" value="Adenylate isopentenyltransferase 5, chloroplastic"/>
    <property type="match status" value="1"/>
</dbReference>
<dbReference type="EC" id="2.5.1.112" evidence="10"/>
<dbReference type="Gene3D" id="1.10.287.890">
    <property type="entry name" value="Crystal structure of tRNA isopentenylpyrophosphate transferase (bh2366) domain"/>
    <property type="match status" value="1"/>
</dbReference>
<dbReference type="GO" id="GO:0006400">
    <property type="term" value="P:tRNA modification"/>
    <property type="evidence" value="ECO:0007669"/>
    <property type="project" value="TreeGrafter"/>
</dbReference>
<name>A0A2I0B3A3_9ASPA</name>
<reference evidence="11 12" key="1">
    <citation type="journal article" date="2017" name="Nature">
        <title>The Apostasia genome and the evolution of orchids.</title>
        <authorList>
            <person name="Zhang G.Q."/>
            <person name="Liu K.W."/>
            <person name="Li Z."/>
            <person name="Lohaus R."/>
            <person name="Hsiao Y.Y."/>
            <person name="Niu S.C."/>
            <person name="Wang J.Y."/>
            <person name="Lin Y.C."/>
            <person name="Xu Q."/>
            <person name="Chen L.J."/>
            <person name="Yoshida K."/>
            <person name="Fujiwara S."/>
            <person name="Wang Z.W."/>
            <person name="Zhang Y.Q."/>
            <person name="Mitsuda N."/>
            <person name="Wang M."/>
            <person name="Liu G.H."/>
            <person name="Pecoraro L."/>
            <person name="Huang H.X."/>
            <person name="Xiao X.J."/>
            <person name="Lin M."/>
            <person name="Wu X.Y."/>
            <person name="Wu W.L."/>
            <person name="Chen Y.Y."/>
            <person name="Chang S.B."/>
            <person name="Sakamoto S."/>
            <person name="Ohme-Takagi M."/>
            <person name="Yagi M."/>
            <person name="Zeng S.J."/>
            <person name="Shen C.Y."/>
            <person name="Yeh C.M."/>
            <person name="Luo Y.B."/>
            <person name="Tsai W.C."/>
            <person name="Van de Peer Y."/>
            <person name="Liu Z.J."/>
        </authorList>
    </citation>
    <scope>NUCLEOTIDE SEQUENCE [LARGE SCALE GENOMIC DNA]</scope>
    <source>
        <strain evidence="12">cv. Shenzhen</strain>
        <tissue evidence="11">Stem</tissue>
    </source>
</reference>
<evidence type="ECO:0000256" key="5">
    <source>
        <dbReference type="ARBA" id="ARBA00022840"/>
    </source>
</evidence>
<evidence type="ECO:0000256" key="1">
    <source>
        <dbReference type="ARBA" id="ARBA00005842"/>
    </source>
</evidence>